<dbReference type="InterPro" id="IPR008183">
    <property type="entry name" value="Aldose_1/G6P_1-epimerase"/>
</dbReference>
<proteinExistence type="predicted"/>
<dbReference type="InterPro" id="IPR011013">
    <property type="entry name" value="Gal_mutarotase_sf_dom"/>
</dbReference>
<dbReference type="PANTHER" id="PTHR11122">
    <property type="entry name" value="APOSPORY-ASSOCIATED PROTEIN C-RELATED"/>
    <property type="match status" value="1"/>
</dbReference>
<dbReference type="Gene3D" id="2.70.98.10">
    <property type="match status" value="1"/>
</dbReference>
<gene>
    <name evidence="1" type="ORF">H9741_03765</name>
</gene>
<dbReference type="EMBL" id="DXFX01000049">
    <property type="protein sequence ID" value="HIX07563.1"/>
    <property type="molecule type" value="Genomic_DNA"/>
</dbReference>
<name>A0A9D1V7W7_9FIRM</name>
<dbReference type="Proteomes" id="UP000824204">
    <property type="component" value="Unassembled WGS sequence"/>
</dbReference>
<dbReference type="GO" id="GO:0016853">
    <property type="term" value="F:isomerase activity"/>
    <property type="evidence" value="ECO:0007669"/>
    <property type="project" value="InterPro"/>
</dbReference>
<protein>
    <submittedName>
        <fullName evidence="1">Aldose 1-epimerase family protein</fullName>
    </submittedName>
</protein>
<reference evidence="1" key="1">
    <citation type="journal article" date="2021" name="PeerJ">
        <title>Extensive microbial diversity within the chicken gut microbiome revealed by metagenomics and culture.</title>
        <authorList>
            <person name="Gilroy R."/>
            <person name="Ravi A."/>
            <person name="Getino M."/>
            <person name="Pursley I."/>
            <person name="Horton D.L."/>
            <person name="Alikhan N.F."/>
            <person name="Baker D."/>
            <person name="Gharbi K."/>
            <person name="Hall N."/>
            <person name="Watson M."/>
            <person name="Adriaenssens E.M."/>
            <person name="Foster-Nyarko E."/>
            <person name="Jarju S."/>
            <person name="Secka A."/>
            <person name="Antonio M."/>
            <person name="Oren A."/>
            <person name="Chaudhuri R.R."/>
            <person name="La Ragione R."/>
            <person name="Hildebrand F."/>
            <person name="Pallen M.J."/>
        </authorList>
    </citation>
    <scope>NUCLEOTIDE SEQUENCE</scope>
    <source>
        <strain evidence="1">811</strain>
    </source>
</reference>
<evidence type="ECO:0000313" key="2">
    <source>
        <dbReference type="Proteomes" id="UP000824204"/>
    </source>
</evidence>
<dbReference type="AlphaFoldDB" id="A0A9D1V7W7"/>
<dbReference type="Pfam" id="PF01263">
    <property type="entry name" value="Aldose_epim"/>
    <property type="match status" value="1"/>
</dbReference>
<dbReference type="InterPro" id="IPR014718">
    <property type="entry name" value="GH-type_carb-bd"/>
</dbReference>
<sequence>MIELKNEKLTVQIKEYGAEIASVKNAAGREYFWNGDAKIWSGQAPILFPICGRLLNRAYRLGDKTYTMNSHGFARRKTFSCTKISDMCAVFTLCDDEETRAQYPFAFRFSVRYELRGDTLQITNEVENTGDKTMYFNFGSHEAYAADGNFEDWSVEFAKTENLRVMEQPILGYLSGKTLPYRDNVKELPLSHAMFEHDSLTFAGLSSREATLKHCGKPVVKVNFEGFDYLLLWTKVGAPYICIEPWNGLPDYVDTDGELSKKRGILSLEAGKTCSMPHTLQFFD</sequence>
<dbReference type="GO" id="GO:0005975">
    <property type="term" value="P:carbohydrate metabolic process"/>
    <property type="evidence" value="ECO:0007669"/>
    <property type="project" value="InterPro"/>
</dbReference>
<dbReference type="CDD" id="cd09024">
    <property type="entry name" value="Aldose_epim_lacX"/>
    <property type="match status" value="1"/>
</dbReference>
<accession>A0A9D1V7W7</accession>
<dbReference type="InterPro" id="IPR037481">
    <property type="entry name" value="LacX"/>
</dbReference>
<reference evidence="1" key="2">
    <citation type="submission" date="2021-04" db="EMBL/GenBank/DDBJ databases">
        <authorList>
            <person name="Gilroy R."/>
        </authorList>
    </citation>
    <scope>NUCLEOTIDE SEQUENCE</scope>
    <source>
        <strain evidence="1">811</strain>
    </source>
</reference>
<organism evidence="1 2">
    <name type="scientific">Candidatus Borkfalkia faecipullorum</name>
    <dbReference type="NCBI Taxonomy" id="2838510"/>
    <lineage>
        <taxon>Bacteria</taxon>
        <taxon>Bacillati</taxon>
        <taxon>Bacillota</taxon>
        <taxon>Clostridia</taxon>
        <taxon>Christensenellales</taxon>
        <taxon>Christensenellaceae</taxon>
        <taxon>Candidatus Borkfalkia</taxon>
    </lineage>
</organism>
<dbReference type="SUPFAM" id="SSF74650">
    <property type="entry name" value="Galactose mutarotase-like"/>
    <property type="match status" value="1"/>
</dbReference>
<dbReference type="GO" id="GO:0030246">
    <property type="term" value="F:carbohydrate binding"/>
    <property type="evidence" value="ECO:0007669"/>
    <property type="project" value="InterPro"/>
</dbReference>
<dbReference type="PANTHER" id="PTHR11122:SF13">
    <property type="entry name" value="GLUCOSE-6-PHOSPHATE 1-EPIMERASE"/>
    <property type="match status" value="1"/>
</dbReference>
<comment type="caution">
    <text evidence="1">The sequence shown here is derived from an EMBL/GenBank/DDBJ whole genome shotgun (WGS) entry which is preliminary data.</text>
</comment>
<evidence type="ECO:0000313" key="1">
    <source>
        <dbReference type="EMBL" id="HIX07563.1"/>
    </source>
</evidence>